<comment type="catalytic activity">
    <reaction evidence="5">
        <text>2 superoxide + 2 H(+) = H2O2 + O2</text>
        <dbReference type="Rhea" id="RHEA:20696"/>
        <dbReference type="ChEBI" id="CHEBI:15378"/>
        <dbReference type="ChEBI" id="CHEBI:15379"/>
        <dbReference type="ChEBI" id="CHEBI:16240"/>
        <dbReference type="ChEBI" id="CHEBI:18421"/>
        <dbReference type="EC" id="1.15.1.1"/>
    </reaction>
</comment>
<dbReference type="Proteomes" id="UP001501204">
    <property type="component" value="Unassembled WGS sequence"/>
</dbReference>
<evidence type="ECO:0000256" key="5">
    <source>
        <dbReference type="RuleBase" id="RU000414"/>
    </source>
</evidence>
<dbReference type="InterPro" id="IPR036324">
    <property type="entry name" value="Mn/Fe_SOD_N_sf"/>
</dbReference>
<reference evidence="9" key="1">
    <citation type="journal article" date="2019" name="Int. J. Syst. Evol. Microbiol.">
        <title>The Global Catalogue of Microorganisms (GCM) 10K type strain sequencing project: providing services to taxonomists for standard genome sequencing and annotation.</title>
        <authorList>
            <consortium name="The Broad Institute Genomics Platform"/>
            <consortium name="The Broad Institute Genome Sequencing Center for Infectious Disease"/>
            <person name="Wu L."/>
            <person name="Ma J."/>
        </authorList>
    </citation>
    <scope>NUCLEOTIDE SEQUENCE [LARGE SCALE GENOMIC DNA]</scope>
    <source>
        <strain evidence="9">JCM 14735</strain>
    </source>
</reference>
<dbReference type="SUPFAM" id="SSF54719">
    <property type="entry name" value="Fe,Mn superoxide dismutase (SOD), C-terminal domain"/>
    <property type="match status" value="1"/>
</dbReference>
<dbReference type="Gene3D" id="3.55.40.20">
    <property type="entry name" value="Iron/manganese superoxide dismutase, C-terminal domain"/>
    <property type="match status" value="1"/>
</dbReference>
<dbReference type="InterPro" id="IPR036314">
    <property type="entry name" value="SOD_C_sf"/>
</dbReference>
<dbReference type="InterPro" id="IPR019832">
    <property type="entry name" value="Mn/Fe_SOD_C"/>
</dbReference>
<evidence type="ECO:0000313" key="9">
    <source>
        <dbReference type="Proteomes" id="UP001501204"/>
    </source>
</evidence>
<evidence type="ECO:0000256" key="4">
    <source>
        <dbReference type="ARBA" id="ARBA00023002"/>
    </source>
</evidence>
<evidence type="ECO:0000313" key="8">
    <source>
        <dbReference type="EMBL" id="GAA1754553.1"/>
    </source>
</evidence>
<evidence type="ECO:0000259" key="7">
    <source>
        <dbReference type="Pfam" id="PF02777"/>
    </source>
</evidence>
<name>A0ABP4WGY1_9MICC</name>
<dbReference type="PANTHER" id="PTHR11404">
    <property type="entry name" value="SUPEROXIDE DISMUTASE 2"/>
    <property type="match status" value="1"/>
</dbReference>
<keyword evidence="4 5" id="KW-0560">Oxidoreductase</keyword>
<accession>A0ABP4WGY1</accession>
<dbReference type="Pfam" id="PF02777">
    <property type="entry name" value="Sod_Fe_C"/>
    <property type="match status" value="1"/>
</dbReference>
<gene>
    <name evidence="8" type="ORF">GCM10009767_12210</name>
</gene>
<comment type="function">
    <text evidence="5">Destroys radicals which are normally produced within the cells and which are toxic to biological systems.</text>
</comment>
<dbReference type="RefSeq" id="WP_298589224.1">
    <property type="nucleotide sequence ID" value="NZ_BAAAOA010000014.1"/>
</dbReference>
<evidence type="ECO:0000256" key="2">
    <source>
        <dbReference type="ARBA" id="ARBA00012682"/>
    </source>
</evidence>
<feature type="domain" description="Manganese/iron superoxide dismutase C-terminal" evidence="7">
    <location>
        <begin position="92"/>
        <end position="194"/>
    </location>
</feature>
<organism evidence="8 9">
    <name type="scientific">Kocuria aegyptia</name>
    <dbReference type="NCBI Taxonomy" id="330943"/>
    <lineage>
        <taxon>Bacteria</taxon>
        <taxon>Bacillati</taxon>
        <taxon>Actinomycetota</taxon>
        <taxon>Actinomycetes</taxon>
        <taxon>Micrococcales</taxon>
        <taxon>Micrococcaceae</taxon>
        <taxon>Kocuria</taxon>
    </lineage>
</organism>
<dbReference type="PIRSF" id="PIRSF000349">
    <property type="entry name" value="SODismutase"/>
    <property type="match status" value="1"/>
</dbReference>
<dbReference type="InterPro" id="IPR019831">
    <property type="entry name" value="Mn/Fe_SOD_N"/>
</dbReference>
<evidence type="ECO:0000256" key="3">
    <source>
        <dbReference type="ARBA" id="ARBA00022723"/>
    </source>
</evidence>
<keyword evidence="3 5" id="KW-0479">Metal-binding</keyword>
<dbReference type="SUPFAM" id="SSF46609">
    <property type="entry name" value="Fe,Mn superoxide dismutase (SOD), N-terminal domain"/>
    <property type="match status" value="1"/>
</dbReference>
<dbReference type="InterPro" id="IPR019833">
    <property type="entry name" value="Mn/Fe_SOD_BS"/>
</dbReference>
<dbReference type="Gene3D" id="1.10.287.990">
    <property type="entry name" value="Fe,Mn superoxide dismutase (SOD) domain"/>
    <property type="match status" value="1"/>
</dbReference>
<dbReference type="EMBL" id="BAAAOA010000014">
    <property type="protein sequence ID" value="GAA1754553.1"/>
    <property type="molecule type" value="Genomic_DNA"/>
</dbReference>
<sequence length="206" mass="22790">MAEKYTLPDLPYDYAALEPHISAKIMELHHDKHHATYVAGANTALEKMAEARANGDGAAAAKLSKDLQFNLGGHVNHSVFWQNLSPEGGDKPTGELAAAIEDHFGSFDAFRDHFTAAATTIQGSGWAILAYEPVGGNLVIEQMYDQQNGVPVATIPLLQLDMWEHAFYLDYQNVKADYVKAFWNIVNWADVQERFEKARTGGRSII</sequence>
<keyword evidence="9" id="KW-1185">Reference proteome</keyword>
<dbReference type="PANTHER" id="PTHR11404:SF6">
    <property type="entry name" value="SUPEROXIDE DISMUTASE [MN], MITOCHONDRIAL"/>
    <property type="match status" value="1"/>
</dbReference>
<dbReference type="InterPro" id="IPR001189">
    <property type="entry name" value="Mn/Fe_SOD"/>
</dbReference>
<dbReference type="PROSITE" id="PS00088">
    <property type="entry name" value="SOD_MN"/>
    <property type="match status" value="1"/>
</dbReference>
<comment type="caution">
    <text evidence="8">The sequence shown here is derived from an EMBL/GenBank/DDBJ whole genome shotgun (WGS) entry which is preliminary data.</text>
</comment>
<proteinExistence type="inferred from homology"/>
<comment type="similarity">
    <text evidence="1 5">Belongs to the iron/manganese superoxide dismutase family.</text>
</comment>
<evidence type="ECO:0000256" key="1">
    <source>
        <dbReference type="ARBA" id="ARBA00008714"/>
    </source>
</evidence>
<dbReference type="Pfam" id="PF00081">
    <property type="entry name" value="Sod_Fe_N"/>
    <property type="match status" value="1"/>
</dbReference>
<feature type="domain" description="Manganese/iron superoxide dismutase N-terminal" evidence="6">
    <location>
        <begin position="4"/>
        <end position="85"/>
    </location>
</feature>
<dbReference type="InterPro" id="IPR050265">
    <property type="entry name" value="Fe/Mn_Superoxide_Dismutase"/>
</dbReference>
<evidence type="ECO:0000259" key="6">
    <source>
        <dbReference type="Pfam" id="PF00081"/>
    </source>
</evidence>
<dbReference type="PRINTS" id="PR01703">
    <property type="entry name" value="MNSODISMTASE"/>
</dbReference>
<protein>
    <recommendedName>
        <fullName evidence="2 5">Superoxide dismutase</fullName>
        <ecNumber evidence="2 5">1.15.1.1</ecNumber>
    </recommendedName>
</protein>
<dbReference type="EC" id="1.15.1.1" evidence="2 5"/>